<dbReference type="EMBL" id="AP019376">
    <property type="protein sequence ID" value="BBH89749.1"/>
    <property type="molecule type" value="Genomic_DNA"/>
</dbReference>
<proteinExistence type="predicted"/>
<dbReference type="Pfam" id="PF07700">
    <property type="entry name" value="HNOB"/>
    <property type="match status" value="1"/>
</dbReference>
<dbReference type="InterPro" id="IPR024096">
    <property type="entry name" value="NO_sig/Golgi_transp_ligand-bd"/>
</dbReference>
<dbReference type="InterPro" id="IPR004096">
    <property type="entry name" value="V4R"/>
</dbReference>
<organism evidence="2">
    <name type="scientific">Thermosporothrix sp. COM3</name>
    <dbReference type="NCBI Taxonomy" id="2490863"/>
    <lineage>
        <taxon>Bacteria</taxon>
        <taxon>Bacillati</taxon>
        <taxon>Chloroflexota</taxon>
        <taxon>Ktedonobacteria</taxon>
        <taxon>Ktedonobacterales</taxon>
        <taxon>Thermosporotrichaceae</taxon>
        <taxon>Thermosporothrix</taxon>
    </lineage>
</organism>
<gene>
    <name evidence="2" type="ORF">KTC_45000</name>
</gene>
<accession>A0A455SRS6</accession>
<dbReference type="InterPro" id="IPR011644">
    <property type="entry name" value="Heme_NO-bd"/>
</dbReference>
<dbReference type="SUPFAM" id="SSF111126">
    <property type="entry name" value="Ligand-binding domain in the NO signalling and Golgi transport"/>
    <property type="match status" value="1"/>
</dbReference>
<dbReference type="InterPro" id="IPR038158">
    <property type="entry name" value="H-NOX_domain_sf"/>
</dbReference>
<sequence>MLGLVFSTWEKYLAGHFDAAVLQAYREALAGQVEARPLAGRVFADDAFMCGLQVVSRRTGIHQQRLLRQFGHYFITNGLTRHHCAFLLSQTSCARDLVLLMRDAHIQMAKGPDGLTPPVFNYTHLSEDHSRSKILFRYDSPRALCGWFWGAVEGAAERFKEKVYVKELSCVTRGAPHCYFEVQFQARTAERPRKTPEQRARWEAQQRLAMLVKTVLPEHEGEGMTLFELQGKLSTLNASSQPVRLGQLLEVLQMLQHAGLLASNANQPGDSLETRRYWQVPAAMGQR</sequence>
<dbReference type="AlphaFoldDB" id="A0A455SRS6"/>
<evidence type="ECO:0000259" key="1">
    <source>
        <dbReference type="SMART" id="SM00989"/>
    </source>
</evidence>
<dbReference type="GO" id="GO:0020037">
    <property type="term" value="F:heme binding"/>
    <property type="evidence" value="ECO:0007669"/>
    <property type="project" value="InterPro"/>
</dbReference>
<name>A0A455SRS6_9CHLR</name>
<dbReference type="SMART" id="SM00989">
    <property type="entry name" value="V4R"/>
    <property type="match status" value="1"/>
</dbReference>
<reference evidence="2" key="1">
    <citation type="submission" date="2018-12" db="EMBL/GenBank/DDBJ databases">
        <title>Novel natural products biosynthetic potential of the class Ktedonobacteria.</title>
        <authorList>
            <person name="Zheng Y."/>
            <person name="Saitou A."/>
            <person name="Wang C.M."/>
            <person name="Toyoda A."/>
            <person name="Minakuchi Y."/>
            <person name="Sekiguchi Y."/>
            <person name="Ueda K."/>
            <person name="Takano H."/>
            <person name="Sakai Y."/>
            <person name="Yokota A."/>
            <person name="Yabe S."/>
        </authorList>
    </citation>
    <scope>NUCLEOTIDE SEQUENCE</scope>
    <source>
        <strain evidence="2">COM3</strain>
    </source>
</reference>
<dbReference type="Gene3D" id="3.90.1520.10">
    <property type="entry name" value="H-NOX domain"/>
    <property type="match status" value="1"/>
</dbReference>
<protein>
    <recommendedName>
        <fullName evidence="1">4-vinyl reductase 4VR domain-containing protein</fullName>
    </recommendedName>
</protein>
<evidence type="ECO:0000313" key="2">
    <source>
        <dbReference type="EMBL" id="BBH89749.1"/>
    </source>
</evidence>
<feature type="domain" description="4-vinyl reductase 4VR" evidence="1">
    <location>
        <begin position="124"/>
        <end position="184"/>
    </location>
</feature>